<feature type="compositionally biased region" description="Low complexity" evidence="6">
    <location>
        <begin position="316"/>
        <end position="328"/>
    </location>
</feature>
<evidence type="ECO:0000256" key="4">
    <source>
        <dbReference type="PROSITE-ProRule" id="PRU01331"/>
    </source>
</evidence>
<dbReference type="STRING" id="3055.A0A2K3DVF6"/>
<dbReference type="Gene3D" id="3.10.20.70">
    <property type="entry name" value="Glutamine synthetase, N-terminal domain"/>
    <property type="match status" value="1"/>
</dbReference>
<dbReference type="Pfam" id="PF00120">
    <property type="entry name" value="Gln-synt_C"/>
    <property type="match status" value="2"/>
</dbReference>
<evidence type="ECO:0000256" key="5">
    <source>
        <dbReference type="RuleBase" id="RU000384"/>
    </source>
</evidence>
<reference evidence="8 9" key="1">
    <citation type="journal article" date="2007" name="Science">
        <title>The Chlamydomonas genome reveals the evolution of key animal and plant functions.</title>
        <authorList>
            <person name="Merchant S.S."/>
            <person name="Prochnik S.E."/>
            <person name="Vallon O."/>
            <person name="Harris E.H."/>
            <person name="Karpowicz S.J."/>
            <person name="Witman G.B."/>
            <person name="Terry A."/>
            <person name="Salamov A."/>
            <person name="Fritz-Laylin L.K."/>
            <person name="Marechal-Drouard L."/>
            <person name="Marshall W.F."/>
            <person name="Qu L.H."/>
            <person name="Nelson D.R."/>
            <person name="Sanderfoot A.A."/>
            <person name="Spalding M.H."/>
            <person name="Kapitonov V.V."/>
            <person name="Ren Q."/>
            <person name="Ferris P."/>
            <person name="Lindquist E."/>
            <person name="Shapiro H."/>
            <person name="Lucas S.M."/>
            <person name="Grimwood J."/>
            <person name="Schmutz J."/>
            <person name="Cardol P."/>
            <person name="Cerutti H."/>
            <person name="Chanfreau G."/>
            <person name="Chen C.L."/>
            <person name="Cognat V."/>
            <person name="Croft M.T."/>
            <person name="Dent R."/>
            <person name="Dutcher S."/>
            <person name="Fernandez E."/>
            <person name="Fukuzawa H."/>
            <person name="Gonzalez-Ballester D."/>
            <person name="Gonzalez-Halphen D."/>
            <person name="Hallmann A."/>
            <person name="Hanikenne M."/>
            <person name="Hippler M."/>
            <person name="Inwood W."/>
            <person name="Jabbari K."/>
            <person name="Kalanon M."/>
            <person name="Kuras R."/>
            <person name="Lefebvre P.A."/>
            <person name="Lemaire S.D."/>
            <person name="Lobanov A.V."/>
            <person name="Lohr M."/>
            <person name="Manuell A."/>
            <person name="Meier I."/>
            <person name="Mets L."/>
            <person name="Mittag M."/>
            <person name="Mittelmeier T."/>
            <person name="Moroney J.V."/>
            <person name="Moseley J."/>
            <person name="Napoli C."/>
            <person name="Nedelcu A.M."/>
            <person name="Niyogi K."/>
            <person name="Novoselov S.V."/>
            <person name="Paulsen I.T."/>
            <person name="Pazour G."/>
            <person name="Purton S."/>
            <person name="Ral J.P."/>
            <person name="Riano-Pachon D.M."/>
            <person name="Riekhof W."/>
            <person name="Rymarquis L."/>
            <person name="Schroda M."/>
            <person name="Stern D."/>
            <person name="Umen J."/>
            <person name="Willows R."/>
            <person name="Wilson N."/>
            <person name="Zimmer S.L."/>
            <person name="Allmer J."/>
            <person name="Balk J."/>
            <person name="Bisova K."/>
            <person name="Chen C.J."/>
            <person name="Elias M."/>
            <person name="Gendler K."/>
            <person name="Hauser C."/>
            <person name="Lamb M.R."/>
            <person name="Ledford H."/>
            <person name="Long J.C."/>
            <person name="Minagawa J."/>
            <person name="Page M.D."/>
            <person name="Pan J."/>
            <person name="Pootakham W."/>
            <person name="Roje S."/>
            <person name="Rose A."/>
            <person name="Stahlberg E."/>
            <person name="Terauchi A.M."/>
            <person name="Yang P."/>
            <person name="Ball S."/>
            <person name="Bowler C."/>
            <person name="Dieckmann C.L."/>
            <person name="Gladyshev V.N."/>
            <person name="Green P."/>
            <person name="Jorgensen R."/>
            <person name="Mayfield S."/>
            <person name="Mueller-Roeber B."/>
            <person name="Rajamani S."/>
            <person name="Sayre R.T."/>
            <person name="Brokstein P."/>
            <person name="Dubchak I."/>
            <person name="Goodstein D."/>
            <person name="Hornick L."/>
            <person name="Huang Y.W."/>
            <person name="Jhaveri J."/>
            <person name="Luo Y."/>
            <person name="Martinez D."/>
            <person name="Ngau W.C."/>
            <person name="Otillar B."/>
            <person name="Poliakov A."/>
            <person name="Porter A."/>
            <person name="Szajkowski L."/>
            <person name="Werner G."/>
            <person name="Zhou K."/>
            <person name="Grigoriev I.V."/>
            <person name="Rokhsar D.S."/>
            <person name="Grossman A.R."/>
        </authorList>
    </citation>
    <scope>NUCLEOTIDE SEQUENCE [LARGE SCALE GENOMIC DNA]</scope>
    <source>
        <strain evidence="9">CC-503</strain>
    </source>
</reference>
<evidence type="ECO:0000313" key="9">
    <source>
        <dbReference type="Proteomes" id="UP000006906"/>
    </source>
</evidence>
<organism evidence="8 9">
    <name type="scientific">Chlamydomonas reinhardtii</name>
    <name type="common">Chlamydomonas smithii</name>
    <dbReference type="NCBI Taxonomy" id="3055"/>
    <lineage>
        <taxon>Eukaryota</taxon>
        <taxon>Viridiplantae</taxon>
        <taxon>Chlorophyta</taxon>
        <taxon>core chlorophytes</taxon>
        <taxon>Chlorophyceae</taxon>
        <taxon>CS clade</taxon>
        <taxon>Chlamydomonadales</taxon>
        <taxon>Chlamydomonadaceae</taxon>
        <taxon>Chlamydomonas</taxon>
    </lineage>
</organism>
<comment type="similarity">
    <text evidence="4 5">Belongs to the glutamine synthetase family.</text>
</comment>
<dbReference type="Proteomes" id="UP000006906">
    <property type="component" value="Chromosome 3"/>
</dbReference>
<dbReference type="PANTHER" id="PTHR43785">
    <property type="entry name" value="GAMMA-GLUTAMYLPUTRESCINE SYNTHETASE"/>
    <property type="match status" value="1"/>
</dbReference>
<sequence>MLWCDTAGIRRCRVIPSQRYKRALSQGVCITTACMAMPAYGDSPVAASGLSAVGEARMVPIECTRVALPWAPGHHMALVEFDAPKSDGPWECCPRRALRNTVKMMEENFGLTMKVGFEIEFLLLEPVPGSGAAAGAAGAAAAAPRCAGAGGELYGTGWRPVDNKLYCQSSAMDRSAAVLDAMVAALEEMGIPVEQWHPESAPGQFEVVLAYTDTVAAADRLLLAKEAIVGVARSHGLNVSFLPKPVRNAAGSGCHMHLSLWKNGVKCMAVTDGGSFSAAAACVTAAAAGTFRIPGGADAKAASSTTASSGRGGGSSLAPTAAAAPGSAAGAGGDVFHDAPDMDPTSSSIQRQQNQRPEESAEERPVLVGGAPVPSNEHMHFLAGLLAYLDVLLPFTSPSPNSFARMQPGAWAGAHTAWGYNNREVPLRVTAPGPTRLLDMHLEYKAMDGTINPYIATAAVMVAGMLGLFVKLVPPEPCQVPPSELAAEAAARLGVKPLPGSLEECLKLLQSTRGGENLMTGLTEALGEPLLQAFLAVRAAEASHAAHDLPGDLLLRYT</sequence>
<dbReference type="InterPro" id="IPR014746">
    <property type="entry name" value="Gln_synth/guanido_kin_cat_dom"/>
</dbReference>
<dbReference type="PANTHER" id="PTHR43785:SF2">
    <property type="entry name" value="TYPE-1 GLUTAMINE SYNTHETASE 1"/>
    <property type="match status" value="1"/>
</dbReference>
<dbReference type="PROSITE" id="PS00181">
    <property type="entry name" value="GLNA_ATP"/>
    <property type="match status" value="1"/>
</dbReference>
<dbReference type="GO" id="GO:0004356">
    <property type="term" value="F:glutamine synthetase activity"/>
    <property type="evidence" value="ECO:0007669"/>
    <property type="project" value="InterPro"/>
</dbReference>
<evidence type="ECO:0000256" key="3">
    <source>
        <dbReference type="ARBA" id="ARBA00022842"/>
    </source>
</evidence>
<dbReference type="PROSITE" id="PS51987">
    <property type="entry name" value="GS_CATALYTIC"/>
    <property type="match status" value="1"/>
</dbReference>
<dbReference type="OrthoDB" id="77835at2759"/>
<comment type="cofactor">
    <cofactor evidence="1">
        <name>Mg(2+)</name>
        <dbReference type="ChEBI" id="CHEBI:18420"/>
    </cofactor>
</comment>
<evidence type="ECO:0000259" key="7">
    <source>
        <dbReference type="PROSITE" id="PS51987"/>
    </source>
</evidence>
<feature type="compositionally biased region" description="Basic and acidic residues" evidence="6">
    <location>
        <begin position="356"/>
        <end position="365"/>
    </location>
</feature>
<dbReference type="InParanoid" id="A0A2K3DVF6"/>
<evidence type="ECO:0000256" key="1">
    <source>
        <dbReference type="ARBA" id="ARBA00001946"/>
    </source>
</evidence>
<evidence type="ECO:0000313" key="8">
    <source>
        <dbReference type="EMBL" id="PNW84530.1"/>
    </source>
</evidence>
<feature type="compositionally biased region" description="Polar residues" evidence="6">
    <location>
        <begin position="344"/>
        <end position="355"/>
    </location>
</feature>
<dbReference type="KEGG" id="cre:CHLRE_03g146627v5"/>
<dbReference type="Gene3D" id="3.30.590.10">
    <property type="entry name" value="Glutamine synthetase/guanido kinase, catalytic domain"/>
    <property type="match status" value="2"/>
</dbReference>
<feature type="domain" description="GS catalytic" evidence="7">
    <location>
        <begin position="94"/>
        <end position="558"/>
    </location>
</feature>
<dbReference type="SMART" id="SM01230">
    <property type="entry name" value="Gln-synt_C"/>
    <property type="match status" value="1"/>
</dbReference>
<proteinExistence type="inferred from homology"/>
<dbReference type="GeneID" id="5721211"/>
<dbReference type="Gramene" id="PNW84530">
    <property type="protein sequence ID" value="PNW84530"/>
    <property type="gene ID" value="CHLRE_03g146627v5"/>
</dbReference>
<dbReference type="InterPro" id="IPR008146">
    <property type="entry name" value="Gln_synth_cat_dom"/>
</dbReference>
<evidence type="ECO:0000256" key="6">
    <source>
        <dbReference type="SAM" id="MobiDB-lite"/>
    </source>
</evidence>
<dbReference type="InterPro" id="IPR036651">
    <property type="entry name" value="Gln_synt_N_sf"/>
</dbReference>
<dbReference type="RefSeq" id="XP_042925591.1">
    <property type="nucleotide sequence ID" value="XM_043060461.1"/>
</dbReference>
<keyword evidence="3" id="KW-0460">Magnesium</keyword>
<name>A0A2K3DVF6_CHLRE</name>
<dbReference type="AlphaFoldDB" id="A0A2K3DVF6"/>
<feature type="compositionally biased region" description="Low complexity" evidence="6">
    <location>
        <begin position="298"/>
        <end position="309"/>
    </location>
</feature>
<accession>A0A2K3DVF6</accession>
<dbReference type="ExpressionAtlas" id="A0A2K3DVF6">
    <property type="expression patterns" value="baseline"/>
</dbReference>
<dbReference type="SUPFAM" id="SSF55931">
    <property type="entry name" value="Glutamine synthetase/guanido kinase"/>
    <property type="match status" value="2"/>
</dbReference>
<dbReference type="EMBL" id="CM008964">
    <property type="protein sequence ID" value="PNW84530.1"/>
    <property type="molecule type" value="Genomic_DNA"/>
</dbReference>
<gene>
    <name evidence="8" type="ORF">CHLRE_03g146627v5</name>
</gene>
<dbReference type="GO" id="GO:0006542">
    <property type="term" value="P:glutamine biosynthetic process"/>
    <property type="evidence" value="ECO:0007669"/>
    <property type="project" value="InterPro"/>
</dbReference>
<feature type="region of interest" description="Disordered" evidence="6">
    <location>
        <begin position="298"/>
        <end position="366"/>
    </location>
</feature>
<keyword evidence="2" id="KW-0436">Ligase</keyword>
<evidence type="ECO:0000256" key="2">
    <source>
        <dbReference type="ARBA" id="ARBA00022598"/>
    </source>
</evidence>
<dbReference type="InterPro" id="IPR027303">
    <property type="entry name" value="Gln_synth_gly_rich_site"/>
</dbReference>
<keyword evidence="9" id="KW-1185">Reference proteome</keyword>
<protein>
    <recommendedName>
        <fullName evidence="7">GS catalytic domain-containing protein</fullName>
    </recommendedName>
</protein>